<feature type="compositionally biased region" description="Basic and acidic residues" evidence="1">
    <location>
        <begin position="43"/>
        <end position="57"/>
    </location>
</feature>
<keyword evidence="3" id="KW-1185">Reference proteome</keyword>
<gene>
    <name evidence="2" type="ORF">CTA1_12108</name>
</gene>
<evidence type="ECO:0000313" key="3">
    <source>
        <dbReference type="Proteomes" id="UP000310108"/>
    </source>
</evidence>
<sequence length="65" mass="7408">MSRNRTMEWNATGGSGKGGRGRALFQKHSQRKRWVQRLYIESHPVHPETAAEKHDGMEGEQTSES</sequence>
<evidence type="ECO:0000313" key="2">
    <source>
        <dbReference type="EMBL" id="TKW58253.1"/>
    </source>
</evidence>
<dbReference type="EMBL" id="PJEX01000027">
    <property type="protein sequence ID" value="TKW58253.1"/>
    <property type="molecule type" value="Genomic_DNA"/>
</dbReference>
<comment type="caution">
    <text evidence="2">The sequence shown here is derived from an EMBL/GenBank/DDBJ whole genome shotgun (WGS) entry which is preliminary data.</text>
</comment>
<organism evidence="2 3">
    <name type="scientific">Colletotrichum tanaceti</name>
    <dbReference type="NCBI Taxonomy" id="1306861"/>
    <lineage>
        <taxon>Eukaryota</taxon>
        <taxon>Fungi</taxon>
        <taxon>Dikarya</taxon>
        <taxon>Ascomycota</taxon>
        <taxon>Pezizomycotina</taxon>
        <taxon>Sordariomycetes</taxon>
        <taxon>Hypocreomycetidae</taxon>
        <taxon>Glomerellales</taxon>
        <taxon>Glomerellaceae</taxon>
        <taxon>Colletotrichum</taxon>
        <taxon>Colletotrichum destructivum species complex</taxon>
    </lineage>
</organism>
<reference evidence="2 3" key="1">
    <citation type="journal article" date="2019" name="PLoS ONE">
        <title>Comparative genome analysis indicates high evolutionary potential of pathogenicity genes in Colletotrichum tanaceti.</title>
        <authorList>
            <person name="Lelwala R.V."/>
            <person name="Korhonen P.K."/>
            <person name="Young N.D."/>
            <person name="Scott J.B."/>
            <person name="Ades P.A."/>
            <person name="Gasser R.B."/>
            <person name="Taylor P.W.J."/>
        </authorList>
    </citation>
    <scope>NUCLEOTIDE SEQUENCE [LARGE SCALE GENOMIC DNA]</scope>
    <source>
        <strain evidence="2">BRIP57314</strain>
    </source>
</reference>
<feature type="region of interest" description="Disordered" evidence="1">
    <location>
        <begin position="1"/>
        <end position="65"/>
    </location>
</feature>
<protein>
    <submittedName>
        <fullName evidence="2">Uncharacterized protein</fullName>
    </submittedName>
</protein>
<dbReference type="Proteomes" id="UP000310108">
    <property type="component" value="Unassembled WGS sequence"/>
</dbReference>
<dbReference type="AlphaFoldDB" id="A0A4U6XQV1"/>
<proteinExistence type="predicted"/>
<accession>A0A4U6XQV1</accession>
<evidence type="ECO:0000256" key="1">
    <source>
        <dbReference type="SAM" id="MobiDB-lite"/>
    </source>
</evidence>
<name>A0A4U6XQV1_9PEZI</name>